<name>A0ACC2WXS5_9TREE</name>
<proteinExistence type="predicted"/>
<dbReference type="EMBL" id="JASBWV010000046">
    <property type="protein sequence ID" value="KAJ9115322.1"/>
    <property type="molecule type" value="Genomic_DNA"/>
</dbReference>
<evidence type="ECO:0000313" key="1">
    <source>
        <dbReference type="EMBL" id="KAJ9115322.1"/>
    </source>
</evidence>
<sequence length="315" mass="34649">MSVVGSIILPSLGLHTSLSTLAYATSRAAGRLEGKDWLWPSGLVASAWYHGVLRHVLNRNVSLSSALRNLDGTQQLVLGAITLWGGRLFYRIAKRSVQRGRDDPRYADATKTRSAWNKAFFAKFLPEAVFQTIIGLSYTIPLNDSVTSGIIGAPERYAGLWHSVAVALYAVGLGMEVIADWQLEMGKASGQLQRSGVWSIVRHPNYLGDSLVHFSIPLLLYADSRLHPLCILGPLANYAFLRFVGGDKENEASQEARYAESKSPKYAQLKQWQSEKNSFWPSLKEAGNAWSVGLVLAGTAVALGERYIRSSRALR</sequence>
<comment type="caution">
    <text evidence="1">The sequence shown here is derived from an EMBL/GenBank/DDBJ whole genome shotgun (WGS) entry which is preliminary data.</text>
</comment>
<evidence type="ECO:0000313" key="2">
    <source>
        <dbReference type="Proteomes" id="UP001234202"/>
    </source>
</evidence>
<keyword evidence="2" id="KW-1185">Reference proteome</keyword>
<organism evidence="1 2">
    <name type="scientific">Naganishia onofrii</name>
    <dbReference type="NCBI Taxonomy" id="1851511"/>
    <lineage>
        <taxon>Eukaryota</taxon>
        <taxon>Fungi</taxon>
        <taxon>Dikarya</taxon>
        <taxon>Basidiomycota</taxon>
        <taxon>Agaricomycotina</taxon>
        <taxon>Tremellomycetes</taxon>
        <taxon>Filobasidiales</taxon>
        <taxon>Filobasidiaceae</taxon>
        <taxon>Naganishia</taxon>
    </lineage>
</organism>
<accession>A0ACC2WXS5</accession>
<reference evidence="1" key="1">
    <citation type="submission" date="2023-04" db="EMBL/GenBank/DDBJ databases">
        <title>Draft Genome sequencing of Naganishia species isolated from polar environments using Oxford Nanopore Technology.</title>
        <authorList>
            <person name="Leo P."/>
            <person name="Venkateswaran K."/>
        </authorList>
    </citation>
    <scope>NUCLEOTIDE SEQUENCE</scope>
    <source>
        <strain evidence="1">DBVPG 5303</strain>
    </source>
</reference>
<gene>
    <name evidence="1" type="ORF">QFC24_007031</name>
</gene>
<dbReference type="Proteomes" id="UP001234202">
    <property type="component" value="Unassembled WGS sequence"/>
</dbReference>
<protein>
    <submittedName>
        <fullName evidence="1">Uncharacterized protein</fullName>
    </submittedName>
</protein>